<sequence>MQTLRKEEGYNCQHWTPTTSMTSIFCPESSTSLSLILSSIDVSPFLVPFTLNLTITSLCYTEDMGPLGSELFNTIEKILNHLVRPLQCLLLSCPAPLPVGSPPSLSSPAHAVVLERQYWAPLFRLQIDLAQVTAPEQTCRQCVWHQGHSRLPTSPPTFSVPCLSEAFQGPLPGVPTSPSLCPSLPRPEKGGTATGVDAVCLHLPDPMGPKLDSERERLFWELSHETLGVTQMGSFILDRHSLCIN</sequence>
<comment type="caution">
    <text evidence="1">The sequence shown here is derived from an EMBL/GenBank/DDBJ whole genome shotgun (WGS) entry which is preliminary data.</text>
</comment>
<reference evidence="1 2" key="1">
    <citation type="journal article" date="2020" name="Mol. Biol. Evol.">
        <title>Interspecific Gene Flow and the Evolution of Specialization in Black and White Rhinoceros.</title>
        <authorList>
            <person name="Moodley Y."/>
            <person name="Westbury M.V."/>
            <person name="Russo I.M."/>
            <person name="Gopalakrishnan S."/>
            <person name="Rakotoarivelo A."/>
            <person name="Olsen R.A."/>
            <person name="Prost S."/>
            <person name="Tunstall T."/>
            <person name="Ryder O.A."/>
            <person name="Dalen L."/>
            <person name="Bruford M.W."/>
        </authorList>
    </citation>
    <scope>NUCLEOTIDE SEQUENCE [LARGE SCALE GENOMIC DNA]</scope>
    <source>
        <strain evidence="1">SBR-YM</strain>
        <tissue evidence="1">Skin</tissue>
    </source>
</reference>
<name>A0A7J7EYB7_DICBM</name>
<dbReference type="Gene3D" id="3.30.70.960">
    <property type="entry name" value="SEA domain"/>
    <property type="match status" value="2"/>
</dbReference>
<evidence type="ECO:0000313" key="2">
    <source>
        <dbReference type="Proteomes" id="UP000551758"/>
    </source>
</evidence>
<evidence type="ECO:0000313" key="1">
    <source>
        <dbReference type="EMBL" id="KAF5920687.1"/>
    </source>
</evidence>
<dbReference type="EMBL" id="JACDTQ010001936">
    <property type="protein sequence ID" value="KAF5920687.1"/>
    <property type="molecule type" value="Genomic_DNA"/>
</dbReference>
<dbReference type="AlphaFoldDB" id="A0A7J7EYB7"/>
<keyword evidence="2" id="KW-1185">Reference proteome</keyword>
<protein>
    <submittedName>
        <fullName evidence="1">Uncharacterized protein</fullName>
    </submittedName>
</protein>
<accession>A0A7J7EYB7</accession>
<organism evidence="1 2">
    <name type="scientific">Diceros bicornis minor</name>
    <name type="common">South-central black rhinoceros</name>
    <dbReference type="NCBI Taxonomy" id="77932"/>
    <lineage>
        <taxon>Eukaryota</taxon>
        <taxon>Metazoa</taxon>
        <taxon>Chordata</taxon>
        <taxon>Craniata</taxon>
        <taxon>Vertebrata</taxon>
        <taxon>Euteleostomi</taxon>
        <taxon>Mammalia</taxon>
        <taxon>Eutheria</taxon>
        <taxon>Laurasiatheria</taxon>
        <taxon>Perissodactyla</taxon>
        <taxon>Rhinocerotidae</taxon>
        <taxon>Diceros</taxon>
    </lineage>
</organism>
<dbReference type="SUPFAM" id="SSF82671">
    <property type="entry name" value="SEA domain"/>
    <property type="match status" value="2"/>
</dbReference>
<feature type="non-terminal residue" evidence="1">
    <location>
        <position position="1"/>
    </location>
</feature>
<gene>
    <name evidence="1" type="ORF">HPG69_014724</name>
</gene>
<dbReference type="Proteomes" id="UP000551758">
    <property type="component" value="Unassembled WGS sequence"/>
</dbReference>
<proteinExistence type="predicted"/>
<dbReference type="InterPro" id="IPR036364">
    <property type="entry name" value="SEA_dom_sf"/>
</dbReference>